<comment type="catalytic activity">
    <reaction evidence="2">
        <text>Hydrolysis of proteins in presence of ATP.</text>
        <dbReference type="EC" id="3.4.21.53"/>
    </reaction>
</comment>
<accession>A0A451D9V8</accession>
<dbReference type="InterPro" id="IPR041699">
    <property type="entry name" value="AAA_32"/>
</dbReference>
<dbReference type="InterPro" id="IPR027417">
    <property type="entry name" value="P-loop_NTPase"/>
</dbReference>
<dbReference type="SUPFAM" id="SSF54211">
    <property type="entry name" value="Ribosomal protein S5 domain 2-like"/>
    <property type="match status" value="1"/>
</dbReference>
<gene>
    <name evidence="4" type="primary">ycbZ</name>
    <name evidence="4" type="ORF">ERCIKOCA2762_361</name>
</gene>
<dbReference type="EC" id="3.4.21.53" evidence="2"/>
<dbReference type="GO" id="GO:0005524">
    <property type="term" value="F:ATP binding"/>
    <property type="evidence" value="ECO:0007669"/>
    <property type="project" value="InterPro"/>
</dbReference>
<reference evidence="4 5" key="1">
    <citation type="submission" date="2019-02" db="EMBL/GenBank/DDBJ databases">
        <authorList>
            <person name="Manzano-Marin A."/>
            <person name="Manzano-Marin A."/>
        </authorList>
    </citation>
    <scope>NUCLEOTIDE SEQUENCE [LARGE SCALE GENOMIC DNA]</scope>
    <source>
        <strain evidence="4 5">ErCikochiana</strain>
    </source>
</reference>
<dbReference type="GO" id="GO:0030163">
    <property type="term" value="P:protein catabolic process"/>
    <property type="evidence" value="ECO:0007669"/>
    <property type="project" value="InterPro"/>
</dbReference>
<proteinExistence type="inferred from homology"/>
<dbReference type="GO" id="GO:0004176">
    <property type="term" value="F:ATP-dependent peptidase activity"/>
    <property type="evidence" value="ECO:0007669"/>
    <property type="project" value="UniProtKB-UniRule"/>
</dbReference>
<evidence type="ECO:0000313" key="4">
    <source>
        <dbReference type="EMBL" id="VFP83120.1"/>
    </source>
</evidence>
<dbReference type="Gene3D" id="3.30.230.10">
    <property type="match status" value="1"/>
</dbReference>
<dbReference type="Gene3D" id="3.40.50.300">
    <property type="entry name" value="P-loop containing nucleotide triphosphate hydrolases"/>
    <property type="match status" value="1"/>
</dbReference>
<organism evidence="4 5">
    <name type="scientific">Candidatus Erwinia haradaeae</name>
    <dbReference type="NCBI Taxonomy" id="1922217"/>
    <lineage>
        <taxon>Bacteria</taxon>
        <taxon>Pseudomonadati</taxon>
        <taxon>Pseudomonadota</taxon>
        <taxon>Gammaproteobacteria</taxon>
        <taxon>Enterobacterales</taxon>
        <taxon>Erwiniaceae</taxon>
        <taxon>Erwinia</taxon>
    </lineage>
</organism>
<dbReference type="RefSeq" id="WP_415017151.1">
    <property type="nucleotide sequence ID" value="NZ_LR217715.1"/>
</dbReference>
<dbReference type="PRINTS" id="PR00830">
    <property type="entry name" value="ENDOLAPTASE"/>
</dbReference>
<dbReference type="GO" id="GO:0004252">
    <property type="term" value="F:serine-type endopeptidase activity"/>
    <property type="evidence" value="ECO:0007669"/>
    <property type="project" value="UniProtKB-UniRule"/>
</dbReference>
<feature type="domain" description="Lon proteolytic" evidence="3">
    <location>
        <begin position="350"/>
        <end position="547"/>
    </location>
</feature>
<protein>
    <recommendedName>
        <fullName evidence="2">endopeptidase La</fullName>
        <ecNumber evidence="2">3.4.21.53</ecNumber>
    </recommendedName>
</protein>
<dbReference type="InterPro" id="IPR027065">
    <property type="entry name" value="Lon_Prtase"/>
</dbReference>
<sequence>MTLSNYPLKWQILQPKIARSQYISLDNTITYIDCFATVQERLYYGLNLLLTTRAKAPIMIIKSPESAVYFTLFQHVLSGLKTRTQEKKDMLYGGRYEINEQIVNWYPAQTIQDNFASNGGVYQAEWIEHHHLFGCVRVYQSKILLSPGLVHRANGGVLILSIRTLLEQPLMWFRLKKILIYQTYEWYANNEHQPLPLDIPSMPMYLRLLLLGERETLEEFQTLDAEAASTSLYSEFEDTIEILNDLTLMHWRRWVQNVVASLPCPTLDATFWPVLIHEGARWTGDQGLLPLDLDWIRMQIQETMSHAKGGIITGEHLEQAINSRMWREGFLSEKILNNIIHEQVYIDTKGEVIGQINALSIIEYPGHPRAFGEPLRISCVVHVGDGELNDVERKAALGGNIHSKGLMIIQSWLMSVLQLDQQMPFSASLVFEQSYAEVDGDSASLAALCALISALSLQPINQKIAVTGSLDQFGNVQAVGGINEKIEGFFHICNQRTLTGNQGVIIPSTNIRHLSLQQDVIHAVRNKKFYLWAVSSVEEAIVLLTGIALQDQDNPSLLGLIRTRITKCTMQDSQRRRGPLHWLSCLR</sequence>
<evidence type="ECO:0000256" key="2">
    <source>
        <dbReference type="PROSITE-ProRule" id="PRU01122"/>
    </source>
</evidence>
<dbReference type="InterPro" id="IPR020568">
    <property type="entry name" value="Ribosomal_Su5_D2-typ_SF"/>
</dbReference>
<dbReference type="InterPro" id="IPR014721">
    <property type="entry name" value="Ribsml_uS5_D2-typ_fold_subgr"/>
</dbReference>
<evidence type="ECO:0000256" key="1">
    <source>
        <dbReference type="ARBA" id="ARBA00022670"/>
    </source>
</evidence>
<evidence type="ECO:0000259" key="3">
    <source>
        <dbReference type="PROSITE" id="PS51786"/>
    </source>
</evidence>
<comment type="similarity">
    <text evidence="2">Belongs to the peptidase S16 family.</text>
</comment>
<dbReference type="Proteomes" id="UP000294368">
    <property type="component" value="Chromosome"/>
</dbReference>
<evidence type="ECO:0000313" key="5">
    <source>
        <dbReference type="Proteomes" id="UP000294368"/>
    </source>
</evidence>
<name>A0A451D9V8_9GAMM</name>
<dbReference type="Pfam" id="PF05362">
    <property type="entry name" value="Lon_C"/>
    <property type="match status" value="1"/>
</dbReference>
<keyword evidence="2 4" id="KW-0378">Hydrolase</keyword>
<dbReference type="GO" id="GO:0006508">
    <property type="term" value="P:proteolysis"/>
    <property type="evidence" value="ECO:0007669"/>
    <property type="project" value="UniProtKB-KW"/>
</dbReference>
<dbReference type="PROSITE" id="PS51786">
    <property type="entry name" value="LON_PROTEOLYTIC"/>
    <property type="match status" value="1"/>
</dbReference>
<keyword evidence="2" id="KW-0720">Serine protease</keyword>
<dbReference type="EMBL" id="LR217715">
    <property type="protein sequence ID" value="VFP83120.1"/>
    <property type="molecule type" value="Genomic_DNA"/>
</dbReference>
<dbReference type="PANTHER" id="PTHR10046">
    <property type="entry name" value="ATP DEPENDENT LON PROTEASE FAMILY MEMBER"/>
    <property type="match status" value="1"/>
</dbReference>
<dbReference type="Pfam" id="PF13654">
    <property type="entry name" value="AAA_32"/>
    <property type="match status" value="1"/>
</dbReference>
<keyword evidence="1 2" id="KW-0645">Protease</keyword>
<dbReference type="InterPro" id="IPR008269">
    <property type="entry name" value="Lon_proteolytic"/>
</dbReference>
<feature type="active site" evidence="2">
    <location>
        <position position="442"/>
    </location>
</feature>
<feature type="active site" evidence="2">
    <location>
        <position position="485"/>
    </location>
</feature>
<dbReference type="AlphaFoldDB" id="A0A451D9V8"/>